<dbReference type="Proteomes" id="UP000887565">
    <property type="component" value="Unplaced"/>
</dbReference>
<name>A0A915KFF1_ROMCU</name>
<organism evidence="1 2">
    <name type="scientific">Romanomermis culicivorax</name>
    <name type="common">Nematode worm</name>
    <dbReference type="NCBI Taxonomy" id="13658"/>
    <lineage>
        <taxon>Eukaryota</taxon>
        <taxon>Metazoa</taxon>
        <taxon>Ecdysozoa</taxon>
        <taxon>Nematoda</taxon>
        <taxon>Enoplea</taxon>
        <taxon>Dorylaimia</taxon>
        <taxon>Mermithida</taxon>
        <taxon>Mermithoidea</taxon>
        <taxon>Mermithidae</taxon>
        <taxon>Romanomermis</taxon>
    </lineage>
</organism>
<proteinExistence type="predicted"/>
<protein>
    <submittedName>
        <fullName evidence="2">Uncharacterized protein</fullName>
    </submittedName>
</protein>
<dbReference type="AlphaFoldDB" id="A0A915KFF1"/>
<evidence type="ECO:0000313" key="1">
    <source>
        <dbReference type="Proteomes" id="UP000887565"/>
    </source>
</evidence>
<dbReference type="WBParaSite" id="nRc.2.0.1.t36731-RA">
    <property type="protein sequence ID" value="nRc.2.0.1.t36731-RA"/>
    <property type="gene ID" value="nRc.2.0.1.g36731"/>
</dbReference>
<reference evidence="2" key="1">
    <citation type="submission" date="2022-11" db="UniProtKB">
        <authorList>
            <consortium name="WormBaseParasite"/>
        </authorList>
    </citation>
    <scope>IDENTIFICATION</scope>
</reference>
<evidence type="ECO:0000313" key="2">
    <source>
        <dbReference type="WBParaSite" id="nRc.2.0.1.t36731-RA"/>
    </source>
</evidence>
<keyword evidence="1" id="KW-1185">Reference proteome</keyword>
<sequence length="91" mass="10215">MELIANNLKRSARKFTFPIAKDNYNFLENDPRPCHTSLLGIALYCLAPRDASCPIHTNKRQHGGLPYFASRYIAAPHGAAFLLLDFALLKI</sequence>
<accession>A0A915KFF1</accession>